<dbReference type="InterPro" id="IPR001810">
    <property type="entry name" value="F-box_dom"/>
</dbReference>
<evidence type="ECO:0000313" key="3">
    <source>
        <dbReference type="RefSeq" id="XP_022937763.1"/>
    </source>
</evidence>
<keyword evidence="2" id="KW-1185">Reference proteome</keyword>
<reference evidence="3" key="1">
    <citation type="submission" date="2025-08" db="UniProtKB">
        <authorList>
            <consortium name="RefSeq"/>
        </authorList>
    </citation>
    <scope>IDENTIFICATION</scope>
    <source>
        <tissue evidence="3">Young leaves</tissue>
    </source>
</reference>
<organism evidence="2 3">
    <name type="scientific">Cucurbita moschata</name>
    <name type="common">Winter crookneck squash</name>
    <name type="synonym">Cucurbita pepo var. moschata</name>
    <dbReference type="NCBI Taxonomy" id="3662"/>
    <lineage>
        <taxon>Eukaryota</taxon>
        <taxon>Viridiplantae</taxon>
        <taxon>Streptophyta</taxon>
        <taxon>Embryophyta</taxon>
        <taxon>Tracheophyta</taxon>
        <taxon>Spermatophyta</taxon>
        <taxon>Magnoliopsida</taxon>
        <taxon>eudicotyledons</taxon>
        <taxon>Gunneridae</taxon>
        <taxon>Pentapetalae</taxon>
        <taxon>rosids</taxon>
        <taxon>fabids</taxon>
        <taxon>Cucurbitales</taxon>
        <taxon>Cucurbitaceae</taxon>
        <taxon>Cucurbiteae</taxon>
        <taxon>Cucurbita</taxon>
    </lineage>
</organism>
<dbReference type="PROSITE" id="PS50181">
    <property type="entry name" value="FBOX"/>
    <property type="match status" value="1"/>
</dbReference>
<name>A0A6J1FGV3_CUCMO</name>
<evidence type="ECO:0000259" key="1">
    <source>
        <dbReference type="PROSITE" id="PS50181"/>
    </source>
</evidence>
<proteinExistence type="predicted"/>
<dbReference type="InterPro" id="IPR025886">
    <property type="entry name" value="PP2-like"/>
</dbReference>
<dbReference type="AlphaFoldDB" id="A0A6J1FGV3"/>
<sequence length="296" mass="33491">MAGIFTVGMLPDDCLSAILSLTTPADVGKLSLISSAFRPAAESDVVWGRFLPENYARIIAASDISDEVPFGSKREIFFRLCSPILIDGGKTSFELDKFSGKICYILSARELGITWSSDPLCWSWKPHPESRFSEVAELRTVSWLEIHGRIRRQRLSPNTEYGAYLLVKITERAYGLDLMAAEVSVAVGNGGRISEGRVWLQRKQRKEEDLESLFYGNRRERVRNLMGTEEEEENNGIRGLKERDDGWFEIELGEFMSGEDDDDDDEEDVHMSLMEIRGFQLKAGIIVEGIQIRPKN</sequence>
<dbReference type="KEGG" id="cmos:111444065"/>
<accession>A0A6J1FGV3</accession>
<dbReference type="GeneID" id="111444065"/>
<dbReference type="RefSeq" id="XP_022937763.1">
    <property type="nucleotide sequence ID" value="XM_023081995.1"/>
</dbReference>
<feature type="domain" description="F-box" evidence="1">
    <location>
        <begin position="4"/>
        <end position="50"/>
    </location>
</feature>
<dbReference type="Pfam" id="PF14299">
    <property type="entry name" value="PP2"/>
    <property type="match status" value="1"/>
</dbReference>
<evidence type="ECO:0000313" key="2">
    <source>
        <dbReference type="Proteomes" id="UP000504609"/>
    </source>
</evidence>
<dbReference type="Proteomes" id="UP000504609">
    <property type="component" value="Unplaced"/>
</dbReference>
<dbReference type="PANTHER" id="PTHR32278">
    <property type="entry name" value="F-BOX DOMAIN-CONTAINING PROTEIN"/>
    <property type="match status" value="1"/>
</dbReference>
<dbReference type="CDD" id="cd22162">
    <property type="entry name" value="F-box_AtSKIP3-like"/>
    <property type="match status" value="1"/>
</dbReference>
<dbReference type="SUPFAM" id="SSF81383">
    <property type="entry name" value="F-box domain"/>
    <property type="match status" value="1"/>
</dbReference>
<protein>
    <submittedName>
        <fullName evidence="3">F-box protein PP2-B15-like</fullName>
    </submittedName>
</protein>
<gene>
    <name evidence="3" type="primary">LOC111444065</name>
</gene>
<dbReference type="InterPro" id="IPR036047">
    <property type="entry name" value="F-box-like_dom_sf"/>
</dbReference>
<dbReference type="PANTHER" id="PTHR32278:SF15">
    <property type="entry name" value="F-BOX PROTEIN PP2-B13-RELATED"/>
    <property type="match status" value="1"/>
</dbReference>